<dbReference type="SUPFAM" id="SSF52833">
    <property type="entry name" value="Thioredoxin-like"/>
    <property type="match status" value="1"/>
</dbReference>
<proteinExistence type="predicted"/>
<protein>
    <submittedName>
        <fullName evidence="1">(2Fe-2S) ferredoxin</fullName>
    </submittedName>
</protein>
<reference evidence="1 2" key="1">
    <citation type="submission" date="2015-11" db="EMBL/GenBank/DDBJ databases">
        <title>Genomic analysis of 38 Legionella species identifies large and diverse effector repertoires.</title>
        <authorList>
            <person name="Burstein D."/>
            <person name="Amaro F."/>
            <person name="Zusman T."/>
            <person name="Lifshitz Z."/>
            <person name="Cohen O."/>
            <person name="Gilbert J.A."/>
            <person name="Pupko T."/>
            <person name="Shuman H.A."/>
            <person name="Segal G."/>
        </authorList>
    </citation>
    <scope>NUCLEOTIDE SEQUENCE [LARGE SCALE GENOMIC DNA]</scope>
    <source>
        <strain evidence="1 2">ATCC 49751</strain>
    </source>
</reference>
<evidence type="ECO:0000313" key="1">
    <source>
        <dbReference type="EMBL" id="KTD22038.1"/>
    </source>
</evidence>
<dbReference type="Gene3D" id="3.40.30.10">
    <property type="entry name" value="Glutaredoxin"/>
    <property type="match status" value="1"/>
</dbReference>
<sequence>MHQMRPFQTGVDLLGAGVSSSLAHYTKHVFLCTNQKMAGKQCCANTGGEPFFDYMKTRLLELDLHGPGKVRVSKSGCLGRCSMGPCIVIYPEGIWYTYATMADIDEIINTHLIAGRRVERLLIPN</sequence>
<dbReference type="STRING" id="45067.Llan_1301"/>
<dbReference type="PATRIC" id="fig|45067.4.peg.1364"/>
<evidence type="ECO:0000313" key="2">
    <source>
        <dbReference type="Proteomes" id="UP000054869"/>
    </source>
</evidence>
<dbReference type="InterPro" id="IPR036249">
    <property type="entry name" value="Thioredoxin-like_sf"/>
</dbReference>
<dbReference type="EMBL" id="LNYI01000028">
    <property type="protein sequence ID" value="KTD22038.1"/>
    <property type="molecule type" value="Genomic_DNA"/>
</dbReference>
<gene>
    <name evidence="1" type="ORF">Llan_1301</name>
</gene>
<dbReference type="CDD" id="cd02980">
    <property type="entry name" value="TRX_Fd_family"/>
    <property type="match status" value="1"/>
</dbReference>
<organism evidence="1 2">
    <name type="scientific">Legionella lansingensis</name>
    <dbReference type="NCBI Taxonomy" id="45067"/>
    <lineage>
        <taxon>Bacteria</taxon>
        <taxon>Pseudomonadati</taxon>
        <taxon>Pseudomonadota</taxon>
        <taxon>Gammaproteobacteria</taxon>
        <taxon>Legionellales</taxon>
        <taxon>Legionellaceae</taxon>
        <taxon>Legionella</taxon>
    </lineage>
</organism>
<dbReference type="eggNOG" id="COG3411">
    <property type="taxonomic scope" value="Bacteria"/>
</dbReference>
<accession>A0A0W0VQR0</accession>
<name>A0A0W0VQR0_9GAMM</name>
<dbReference type="AlphaFoldDB" id="A0A0W0VQR0"/>
<dbReference type="Proteomes" id="UP000054869">
    <property type="component" value="Unassembled WGS sequence"/>
</dbReference>
<keyword evidence="2" id="KW-1185">Reference proteome</keyword>
<comment type="caution">
    <text evidence="1">The sequence shown here is derived from an EMBL/GenBank/DDBJ whole genome shotgun (WGS) entry which is preliminary data.</text>
</comment>